<dbReference type="AlphaFoldDB" id="A0A6M2DHV7"/>
<dbReference type="GO" id="GO:0016020">
    <property type="term" value="C:membrane"/>
    <property type="evidence" value="ECO:0007669"/>
    <property type="project" value="TreeGrafter"/>
</dbReference>
<dbReference type="GO" id="GO:0016705">
    <property type="term" value="F:oxidoreductase activity, acting on paired donors, with incorporation or reduction of molecular oxygen"/>
    <property type="evidence" value="ECO:0007669"/>
    <property type="project" value="InterPro"/>
</dbReference>
<evidence type="ECO:0000256" key="1">
    <source>
        <dbReference type="ARBA" id="ARBA00001961"/>
    </source>
</evidence>
<dbReference type="PANTHER" id="PTHR14650">
    <property type="entry name" value="PROLYL HYDROXYLASE-RELATED"/>
    <property type="match status" value="1"/>
</dbReference>
<proteinExistence type="predicted"/>
<dbReference type="InterPro" id="IPR044862">
    <property type="entry name" value="Pro_4_hyd_alph_FE2OG_OXY"/>
</dbReference>
<evidence type="ECO:0000256" key="5">
    <source>
        <dbReference type="ARBA" id="ARBA00023004"/>
    </source>
</evidence>
<dbReference type="GO" id="GO:0051213">
    <property type="term" value="F:dioxygenase activity"/>
    <property type="evidence" value="ECO:0007669"/>
    <property type="project" value="UniProtKB-KW"/>
</dbReference>
<sequence>MPENTNIKQRKSKKYIPEEIKSDENKLHKHKLNFGPLPSLQNHRTWTRIVLFIGLFIVLHYYKSGPSEKPLAKQNEFFHKRGNTLECSPNYALEAKKYEYCAPNKCGRFVTDGLITLTEAGLLKELAKKGLAMGGSSGGASVVDFHSGILSLNDKFVNFYKTQTGAAIVTGYDMDLLQMIENKLKHAVAETFRVDSDFLYLTYPTLFSELTNKEPITIHDEYWHPHIDMVTYDSFFYTTLLYLSDYDQDFKGGRFIFMDTKANYTVEPKMGRVLMFTSGAENEHFVERVSEGKRYALTVAFTCDPNKGIKNARH</sequence>
<keyword evidence="4" id="KW-0560">Oxidoreductase</keyword>
<dbReference type="Pfam" id="PF13640">
    <property type="entry name" value="2OG-FeII_Oxy_3"/>
    <property type="match status" value="1"/>
</dbReference>
<comment type="cofactor">
    <cofactor evidence="1">
        <name>L-ascorbate</name>
        <dbReference type="ChEBI" id="CHEBI:38290"/>
    </cofactor>
</comment>
<dbReference type="GO" id="GO:0031418">
    <property type="term" value="F:L-ascorbic acid binding"/>
    <property type="evidence" value="ECO:0007669"/>
    <property type="project" value="InterPro"/>
</dbReference>
<evidence type="ECO:0000313" key="7">
    <source>
        <dbReference type="EMBL" id="NOV45250.1"/>
    </source>
</evidence>
<dbReference type="GO" id="GO:0005506">
    <property type="term" value="F:iron ion binding"/>
    <property type="evidence" value="ECO:0007669"/>
    <property type="project" value="InterPro"/>
</dbReference>
<dbReference type="PROSITE" id="PS51471">
    <property type="entry name" value="FE2OG_OXY"/>
    <property type="match status" value="1"/>
</dbReference>
<evidence type="ECO:0000256" key="3">
    <source>
        <dbReference type="ARBA" id="ARBA00022964"/>
    </source>
</evidence>
<organism evidence="7">
    <name type="scientific">Xenopsylla cheopis</name>
    <name type="common">Oriental rat flea</name>
    <name type="synonym">Pulex cheopis</name>
    <dbReference type="NCBI Taxonomy" id="163159"/>
    <lineage>
        <taxon>Eukaryota</taxon>
        <taxon>Metazoa</taxon>
        <taxon>Ecdysozoa</taxon>
        <taxon>Arthropoda</taxon>
        <taxon>Hexapoda</taxon>
        <taxon>Insecta</taxon>
        <taxon>Pterygota</taxon>
        <taxon>Neoptera</taxon>
        <taxon>Endopterygota</taxon>
        <taxon>Siphonaptera</taxon>
        <taxon>Pulicidae</taxon>
        <taxon>Xenopsyllinae</taxon>
        <taxon>Xenopsylla</taxon>
    </lineage>
</organism>
<dbReference type="InterPro" id="IPR039210">
    <property type="entry name" value="OGFOD3"/>
</dbReference>
<evidence type="ECO:0000259" key="6">
    <source>
        <dbReference type="PROSITE" id="PS51471"/>
    </source>
</evidence>
<dbReference type="EMBL" id="GIIL01001524">
    <property type="protein sequence ID" value="NOV45250.1"/>
    <property type="molecule type" value="Transcribed_RNA"/>
</dbReference>
<accession>A0A6M2DHV7</accession>
<dbReference type="InterPro" id="IPR005123">
    <property type="entry name" value="Oxoglu/Fe-dep_dioxygenase_dom"/>
</dbReference>
<dbReference type="Gene3D" id="2.60.120.620">
    <property type="entry name" value="q2cbj1_9rhob like domain"/>
    <property type="match status" value="1"/>
</dbReference>
<name>A0A6M2DHV7_XENCH</name>
<feature type="domain" description="Fe2OG dioxygenase" evidence="6">
    <location>
        <begin position="205"/>
        <end position="305"/>
    </location>
</feature>
<keyword evidence="2" id="KW-0479">Metal-binding</keyword>
<evidence type="ECO:0000256" key="2">
    <source>
        <dbReference type="ARBA" id="ARBA00022723"/>
    </source>
</evidence>
<evidence type="ECO:0000256" key="4">
    <source>
        <dbReference type="ARBA" id="ARBA00023002"/>
    </source>
</evidence>
<reference evidence="7" key="1">
    <citation type="submission" date="2020-03" db="EMBL/GenBank/DDBJ databases">
        <title>Transcriptomic Profiling of the Digestive Tract of the Rat Flea, Xenopsylla cheopis, Following Blood Feeding and Infection with Yersinia pestis.</title>
        <authorList>
            <person name="Bland D.M."/>
            <person name="Martens C.A."/>
            <person name="Virtaneva K."/>
            <person name="Kanakabandi K."/>
            <person name="Long D."/>
            <person name="Rosenke R."/>
            <person name="Saturday G.A."/>
            <person name="Hoyt F.H."/>
            <person name="Bruno D.P."/>
            <person name="Ribeiro J.M.C."/>
            <person name="Hinnebusch J."/>
        </authorList>
    </citation>
    <scope>NUCLEOTIDE SEQUENCE</scope>
</reference>
<keyword evidence="3" id="KW-0223">Dioxygenase</keyword>
<dbReference type="SMART" id="SM00702">
    <property type="entry name" value="P4Hc"/>
    <property type="match status" value="1"/>
</dbReference>
<protein>
    <submittedName>
        <fullName evidence="7">Putative prolyl 4-hydroxylase alpha subunit protein</fullName>
    </submittedName>
</protein>
<dbReference type="InterPro" id="IPR006620">
    <property type="entry name" value="Pro_4_hyd_alph"/>
</dbReference>
<dbReference type="PANTHER" id="PTHR14650:SF1">
    <property type="entry name" value="2-OXOGLUTARATE AND IRON-DEPENDENT OXYGENASE DOMAIN-CONTAINING PROTEIN 3"/>
    <property type="match status" value="1"/>
</dbReference>
<keyword evidence="5" id="KW-0408">Iron</keyword>